<sequence length="30" mass="3305">MLNSFYQPRLSITVAKNSTCSSSLKIVTKS</sequence>
<protein>
    <submittedName>
        <fullName evidence="2">Uncharacterized protein</fullName>
    </submittedName>
</protein>
<dbReference type="Proteomes" id="UP000887565">
    <property type="component" value="Unplaced"/>
</dbReference>
<keyword evidence="1" id="KW-1185">Reference proteome</keyword>
<proteinExistence type="predicted"/>
<dbReference type="AlphaFoldDB" id="A0A915JBP8"/>
<evidence type="ECO:0000313" key="1">
    <source>
        <dbReference type="Proteomes" id="UP000887565"/>
    </source>
</evidence>
<organism evidence="1 2">
    <name type="scientific">Romanomermis culicivorax</name>
    <name type="common">Nematode worm</name>
    <dbReference type="NCBI Taxonomy" id="13658"/>
    <lineage>
        <taxon>Eukaryota</taxon>
        <taxon>Metazoa</taxon>
        <taxon>Ecdysozoa</taxon>
        <taxon>Nematoda</taxon>
        <taxon>Enoplea</taxon>
        <taxon>Dorylaimia</taxon>
        <taxon>Mermithida</taxon>
        <taxon>Mermithoidea</taxon>
        <taxon>Mermithidae</taxon>
        <taxon>Romanomermis</taxon>
    </lineage>
</organism>
<name>A0A915JBP8_ROMCU</name>
<evidence type="ECO:0000313" key="2">
    <source>
        <dbReference type="WBParaSite" id="nRc.2.0.1.t23918-RA"/>
    </source>
</evidence>
<reference evidence="2" key="1">
    <citation type="submission" date="2022-11" db="UniProtKB">
        <authorList>
            <consortium name="WormBaseParasite"/>
        </authorList>
    </citation>
    <scope>IDENTIFICATION</scope>
</reference>
<dbReference type="WBParaSite" id="nRc.2.0.1.t23918-RA">
    <property type="protein sequence ID" value="nRc.2.0.1.t23918-RA"/>
    <property type="gene ID" value="nRc.2.0.1.g23918"/>
</dbReference>
<accession>A0A915JBP8</accession>